<reference evidence="1 2" key="1">
    <citation type="submission" date="2016-11" db="EMBL/GenBank/DDBJ databases">
        <title>Study of marine rhodopsin-containing bacteria.</title>
        <authorList>
            <person name="Yoshizawa S."/>
            <person name="Kumagai Y."/>
            <person name="Kogure K."/>
        </authorList>
    </citation>
    <scope>NUCLEOTIDE SEQUENCE [LARGE SCALE GENOMIC DNA]</scope>
    <source>
        <strain evidence="1 2">SG-29</strain>
    </source>
</reference>
<proteinExistence type="predicted"/>
<dbReference type="Proteomes" id="UP000216446">
    <property type="component" value="Unassembled WGS sequence"/>
</dbReference>
<accession>A0A259TUM5</accession>
<dbReference type="AlphaFoldDB" id="A0A259TUM5"/>
<evidence type="ECO:0000313" key="1">
    <source>
        <dbReference type="EMBL" id="OZC01258.1"/>
    </source>
</evidence>
<dbReference type="InterPro" id="IPR053842">
    <property type="entry name" value="NikA-like"/>
</dbReference>
<dbReference type="Pfam" id="PF21983">
    <property type="entry name" value="NikA-like"/>
    <property type="match status" value="1"/>
</dbReference>
<protein>
    <submittedName>
        <fullName evidence="1">Uncharacterized protein</fullName>
    </submittedName>
</protein>
<comment type="caution">
    <text evidence="1">The sequence shown here is derived from an EMBL/GenBank/DDBJ whole genome shotgun (WGS) entry which is preliminary data.</text>
</comment>
<dbReference type="InParanoid" id="A0A259TUM5"/>
<sequence>MRVSAAEKAALQGSAREAGLTVSEYVRRRSLGQPVTARADRETRVLLRRIGVNLNQLARVANTSGATAASGPLEEALAQLRRVLTGLG</sequence>
<organism evidence="1 2">
    <name type="scientific">Rubricoccus marinus</name>
    <dbReference type="NCBI Taxonomy" id="716817"/>
    <lineage>
        <taxon>Bacteria</taxon>
        <taxon>Pseudomonadati</taxon>
        <taxon>Rhodothermota</taxon>
        <taxon>Rhodothermia</taxon>
        <taxon>Rhodothermales</taxon>
        <taxon>Rubricoccaceae</taxon>
        <taxon>Rubricoccus</taxon>
    </lineage>
</organism>
<evidence type="ECO:0000313" key="2">
    <source>
        <dbReference type="Proteomes" id="UP000216446"/>
    </source>
</evidence>
<keyword evidence="2" id="KW-1185">Reference proteome</keyword>
<dbReference type="EMBL" id="MQWB01000014">
    <property type="protein sequence ID" value="OZC01258.1"/>
    <property type="molecule type" value="Genomic_DNA"/>
</dbReference>
<gene>
    <name evidence="1" type="ORF">BSZ36_18520</name>
</gene>
<name>A0A259TUM5_9BACT</name>